<dbReference type="InterPro" id="IPR032758">
    <property type="entry name" value="MqsA/HigA-2"/>
</dbReference>
<evidence type="ECO:0000313" key="2">
    <source>
        <dbReference type="Proteomes" id="UP001060414"/>
    </source>
</evidence>
<keyword evidence="2" id="KW-1185">Reference proteome</keyword>
<dbReference type="Gene3D" id="1.10.260.40">
    <property type="entry name" value="lambda repressor-like DNA-binding domains"/>
    <property type="match status" value="1"/>
</dbReference>
<dbReference type="Gene3D" id="3.10.20.860">
    <property type="match status" value="1"/>
</dbReference>
<dbReference type="Proteomes" id="UP001060414">
    <property type="component" value="Chromosome"/>
</dbReference>
<sequence>MNDPSQICPLCAEGCLHAQIGKNRVEYKGQTAELDLHYSLCDACGSEQSDAAQLRTNKRAMMAFKKQVEGLLSGAEVRALRERLGINQAQAAQLFGGGPVAFSKYESDDVAQSEAMDKLLRLVADIPEALDYLKRRAGKEDIQPPSWTSVLQPVSQHEYHVLKIVYSSCPEPWQGWKKCA</sequence>
<evidence type="ECO:0000313" key="1">
    <source>
        <dbReference type="EMBL" id="UWZ79570.1"/>
    </source>
</evidence>
<reference evidence="1" key="1">
    <citation type="journal article" date="2022" name="Environ. Microbiol.">
        <title>Geoalkalibacter halelectricus SAP #1 sp. nov. possessing extracellular electron transfer and mineral#reducing capabilities from a haloalkaline environment.</title>
        <authorList>
            <person name="Yadav S."/>
            <person name="Singh R."/>
            <person name="Sundharam S.S."/>
            <person name="Chaudhary S."/>
            <person name="Krishnamurthi S."/>
            <person name="Patil S.A."/>
        </authorList>
    </citation>
    <scope>NUCLEOTIDE SEQUENCE</scope>
    <source>
        <strain evidence="1">SAP-1</strain>
    </source>
</reference>
<dbReference type="SUPFAM" id="SSF47413">
    <property type="entry name" value="lambda repressor-like DNA-binding domains"/>
    <property type="match status" value="1"/>
</dbReference>
<organism evidence="1 2">
    <name type="scientific">Geoalkalibacter halelectricus</name>
    <dbReference type="NCBI Taxonomy" id="2847045"/>
    <lineage>
        <taxon>Bacteria</taxon>
        <taxon>Pseudomonadati</taxon>
        <taxon>Thermodesulfobacteriota</taxon>
        <taxon>Desulfuromonadia</taxon>
        <taxon>Desulfuromonadales</taxon>
        <taxon>Geoalkalibacteraceae</taxon>
        <taxon>Geoalkalibacter</taxon>
    </lineage>
</organism>
<dbReference type="InterPro" id="IPR022452">
    <property type="entry name" value="MqsA"/>
</dbReference>
<accession>A0ABY5ZNX6</accession>
<gene>
    <name evidence="1" type="ORF">L9S41_18095</name>
</gene>
<dbReference type="RefSeq" id="WP_260747922.1">
    <property type="nucleotide sequence ID" value="NZ_CP092109.1"/>
</dbReference>
<dbReference type="NCBIfam" id="TIGR03830">
    <property type="entry name" value="CxxCG_CxxCG_HTH"/>
    <property type="match status" value="1"/>
</dbReference>
<dbReference type="CDD" id="cd00093">
    <property type="entry name" value="HTH_XRE"/>
    <property type="match status" value="1"/>
</dbReference>
<proteinExistence type="predicted"/>
<dbReference type="Pfam" id="PF15731">
    <property type="entry name" value="MqsA_antitoxin"/>
    <property type="match status" value="1"/>
</dbReference>
<protein>
    <submittedName>
        <fullName evidence="1">Type II toxin-antitoxin system MqsA family antitoxin</fullName>
    </submittedName>
</protein>
<dbReference type="InterPro" id="IPR010982">
    <property type="entry name" value="Lambda_DNA-bd_dom_sf"/>
</dbReference>
<name>A0ABY5ZNX6_9BACT</name>
<dbReference type="InterPro" id="IPR001387">
    <property type="entry name" value="Cro/C1-type_HTH"/>
</dbReference>
<dbReference type="EMBL" id="CP092109">
    <property type="protein sequence ID" value="UWZ79570.1"/>
    <property type="molecule type" value="Genomic_DNA"/>
</dbReference>